<dbReference type="SUPFAM" id="SSF53300">
    <property type="entry name" value="vWA-like"/>
    <property type="match status" value="1"/>
</dbReference>
<evidence type="ECO:0000313" key="5">
    <source>
        <dbReference type="Proteomes" id="UP000295729"/>
    </source>
</evidence>
<dbReference type="EMBL" id="SNZA01000001">
    <property type="protein sequence ID" value="TDR14981.1"/>
    <property type="molecule type" value="Genomic_DNA"/>
</dbReference>
<protein>
    <submittedName>
        <fullName evidence="4">Uncharacterized protein (TIGR03503 family)</fullName>
    </submittedName>
</protein>
<keyword evidence="2" id="KW-0812">Transmembrane</keyword>
<evidence type="ECO:0000256" key="2">
    <source>
        <dbReference type="SAM" id="Phobius"/>
    </source>
</evidence>
<dbReference type="PROSITE" id="PS50234">
    <property type="entry name" value="VWFA"/>
    <property type="match status" value="1"/>
</dbReference>
<feature type="transmembrane region" description="Helical" evidence="2">
    <location>
        <begin position="591"/>
        <end position="612"/>
    </location>
</feature>
<name>A0A4V3DGN0_9GAMM</name>
<dbReference type="SMART" id="SM00327">
    <property type="entry name" value="VWA"/>
    <property type="match status" value="1"/>
</dbReference>
<dbReference type="InterPro" id="IPR002035">
    <property type="entry name" value="VWF_A"/>
</dbReference>
<dbReference type="RefSeq" id="WP_244936872.1">
    <property type="nucleotide sequence ID" value="NZ_SNZA01000001.1"/>
</dbReference>
<keyword evidence="2" id="KW-1133">Transmembrane helix</keyword>
<evidence type="ECO:0000313" key="4">
    <source>
        <dbReference type="EMBL" id="TDR14981.1"/>
    </source>
</evidence>
<sequence>MVKRRQLQTYVLSLFLFFVPWACADTQFRLIVDASGSMLISDPDKLTSESLKLISDLAPEQEATLGVWLFGERARVLLAESKINASTKARLNKAVNSYTPGDLQTDLESIIKLLLQTPDVGGLEPGFDRHWILVTDGMVDVSLDEAVNQASRNRITNELATQLAERGVHLHTVSMTGYTDKELLQSVSTLTNATHTEVATPDELLDTFDRIFSQASPSEEVPFEGNTFFIDEAIDEATLLIFHDLGVQPKIFKPNGQPLVLTEANVSAVDADHYLLATITKPAVGTWQVEDVDLERSNIRVITKLSAQTTKVAPVLFVNEPIYSTVGLFQDDQLINDAKMLELVDVHQRLNLLSGESSKELMKRPLDIANYQFKNKIDQITDVGNYELISEVDGKTFVRKLSQFFSVAAPITFEAERQSENLVSFSAKPTNLRLNVLRSNARLILTSADGGEESLELPLIGEGFWQKIYPVPPNSTVSAHVRLIGITQTGVRFEYSTPSWYLTRDGAGSVTVSRSQQEPDTALAAAAAINRDLVPLVVTPQVAIVSESELDNEPEGMSNEEDAGSTDEPLPEASDESLVEEAETSLSTTDWLLYGALNGLGLLLFIGGYWLFRRIRKKRKQLVIED</sequence>
<feature type="region of interest" description="Disordered" evidence="1">
    <location>
        <begin position="547"/>
        <end position="581"/>
    </location>
</feature>
<dbReference type="AlphaFoldDB" id="A0A4V3DGN0"/>
<accession>A0A4V3DGN0</accession>
<evidence type="ECO:0000259" key="3">
    <source>
        <dbReference type="PROSITE" id="PS50234"/>
    </source>
</evidence>
<comment type="caution">
    <text evidence="4">The sequence shown here is derived from an EMBL/GenBank/DDBJ whole genome shotgun (WGS) entry which is preliminary data.</text>
</comment>
<organism evidence="4 5">
    <name type="scientific">Marinomonas communis</name>
    <dbReference type="NCBI Taxonomy" id="28254"/>
    <lineage>
        <taxon>Bacteria</taxon>
        <taxon>Pseudomonadati</taxon>
        <taxon>Pseudomonadota</taxon>
        <taxon>Gammaproteobacteria</taxon>
        <taxon>Oceanospirillales</taxon>
        <taxon>Oceanospirillaceae</taxon>
        <taxon>Marinomonas</taxon>
    </lineage>
</organism>
<proteinExistence type="predicted"/>
<gene>
    <name evidence="4" type="ORF">C8D85_0333</name>
</gene>
<dbReference type="Pfam" id="PF00092">
    <property type="entry name" value="VWA"/>
    <property type="match status" value="1"/>
</dbReference>
<keyword evidence="2" id="KW-0472">Membrane</keyword>
<dbReference type="InterPro" id="IPR036465">
    <property type="entry name" value="vWFA_dom_sf"/>
</dbReference>
<keyword evidence="5" id="KW-1185">Reference proteome</keyword>
<reference evidence="4 5" key="1">
    <citation type="submission" date="2019-03" db="EMBL/GenBank/DDBJ databases">
        <title>Genomic Encyclopedia of Type Strains, Phase IV (KMG-IV): sequencing the most valuable type-strain genomes for metagenomic binning, comparative biology and taxonomic classification.</title>
        <authorList>
            <person name="Goeker M."/>
        </authorList>
    </citation>
    <scope>NUCLEOTIDE SEQUENCE [LARGE SCALE GENOMIC DNA]</scope>
    <source>
        <strain evidence="4 5">DSM 5604</strain>
    </source>
</reference>
<evidence type="ECO:0000256" key="1">
    <source>
        <dbReference type="SAM" id="MobiDB-lite"/>
    </source>
</evidence>
<feature type="compositionally biased region" description="Acidic residues" evidence="1">
    <location>
        <begin position="548"/>
        <end position="581"/>
    </location>
</feature>
<dbReference type="Proteomes" id="UP000295729">
    <property type="component" value="Unassembled WGS sequence"/>
</dbReference>
<dbReference type="Gene3D" id="3.40.50.410">
    <property type="entry name" value="von Willebrand factor, type A domain"/>
    <property type="match status" value="1"/>
</dbReference>
<feature type="domain" description="VWFA" evidence="3">
    <location>
        <begin position="27"/>
        <end position="211"/>
    </location>
</feature>